<protein>
    <submittedName>
        <fullName evidence="1">Uncharacterized protein</fullName>
    </submittedName>
</protein>
<dbReference type="Proteomes" id="UP001254075">
    <property type="component" value="Unassembled WGS sequence"/>
</dbReference>
<dbReference type="EMBL" id="JAVLAM010000001">
    <property type="protein sequence ID" value="MDT7012995.1"/>
    <property type="molecule type" value="Genomic_DNA"/>
</dbReference>
<evidence type="ECO:0000313" key="1">
    <source>
        <dbReference type="EMBL" id="MDT7012995.1"/>
    </source>
</evidence>
<sequence>MTQYPELTVTVNHRPVRWEEIKHWKARRAATVLQLLKDHDQTLRLNNQPLPQQTFYQLSDDDLIAAAKDTKLALTPNQIEDLLQNDLQQSDAMWHRFMEQTPANAPLKAIHVQFDLAGITPEVLTQVNLDQLQGTGFREHAFDLHPEHYLFSQEGNVQDVIETFGEYGLPTHFHLVMLDPHTHKLPEAINPNTKKVIFGKGLLASDGFDTHQYALHQFMPNATGDGLHIDLGIFTPAGMDDAALIGHQQHFAIEFASMFTKILDQLHASVS</sequence>
<comment type="caution">
    <text evidence="1">The sequence shown here is derived from an EMBL/GenBank/DDBJ whole genome shotgun (WGS) entry which is preliminary data.</text>
</comment>
<name>A0AAW8W383_9LACO</name>
<dbReference type="RefSeq" id="WP_313844295.1">
    <property type="nucleotide sequence ID" value="NZ_JAVLAM010000001.1"/>
</dbReference>
<evidence type="ECO:0000313" key="2">
    <source>
        <dbReference type="Proteomes" id="UP001254075"/>
    </source>
</evidence>
<accession>A0AAW8W383</accession>
<proteinExistence type="predicted"/>
<dbReference type="AlphaFoldDB" id="A0AAW8W383"/>
<gene>
    <name evidence="1" type="ORF">RI532_00945</name>
</gene>
<organism evidence="1 2">
    <name type="scientific">Levilactobacillus namurensis</name>
    <dbReference type="NCBI Taxonomy" id="380393"/>
    <lineage>
        <taxon>Bacteria</taxon>
        <taxon>Bacillati</taxon>
        <taxon>Bacillota</taxon>
        <taxon>Bacilli</taxon>
        <taxon>Lactobacillales</taxon>
        <taxon>Lactobacillaceae</taxon>
        <taxon>Levilactobacillus</taxon>
    </lineage>
</organism>
<reference evidence="1" key="1">
    <citation type="submission" date="2023-08" db="EMBL/GenBank/DDBJ databases">
        <authorList>
            <person name="Page C.A."/>
            <person name="Perez-Diaz I.M."/>
        </authorList>
    </citation>
    <scope>NUCLEOTIDE SEQUENCE</scope>
    <source>
        <strain evidence="1">3.8.38</strain>
    </source>
</reference>